<comment type="caution">
    <text evidence="2">The sequence shown here is derived from an EMBL/GenBank/DDBJ whole genome shotgun (WGS) entry which is preliminary data.</text>
</comment>
<reference evidence="2 3" key="1">
    <citation type="journal article" date="2023" name="IScience">
        <title>Expanded male sex-determining region conserved during the evolution of homothallism in the green alga Volvox.</title>
        <authorList>
            <person name="Yamamoto K."/>
            <person name="Matsuzaki R."/>
            <person name="Mahakham W."/>
            <person name="Heman W."/>
            <person name="Sekimoto H."/>
            <person name="Kawachi M."/>
            <person name="Minakuchi Y."/>
            <person name="Toyoda A."/>
            <person name="Nozaki H."/>
        </authorList>
    </citation>
    <scope>NUCLEOTIDE SEQUENCE [LARGE SCALE GENOMIC DNA]</scope>
    <source>
        <strain evidence="2 3">NIES-4468</strain>
    </source>
</reference>
<protein>
    <submittedName>
        <fullName evidence="2">Uncharacterized protein</fullName>
    </submittedName>
</protein>
<feature type="compositionally biased region" description="Gly residues" evidence="1">
    <location>
        <begin position="135"/>
        <end position="151"/>
    </location>
</feature>
<proteinExistence type="predicted"/>
<accession>A0ABQ5SHW3</accession>
<feature type="compositionally biased region" description="Gly residues" evidence="1">
    <location>
        <begin position="109"/>
        <end position="123"/>
    </location>
</feature>
<keyword evidence="3" id="KW-1185">Reference proteome</keyword>
<feature type="compositionally biased region" description="Basic and acidic residues" evidence="1">
    <location>
        <begin position="124"/>
        <end position="133"/>
    </location>
</feature>
<evidence type="ECO:0000256" key="1">
    <source>
        <dbReference type="SAM" id="MobiDB-lite"/>
    </source>
</evidence>
<evidence type="ECO:0000313" key="2">
    <source>
        <dbReference type="EMBL" id="GLI69221.1"/>
    </source>
</evidence>
<feature type="compositionally biased region" description="Low complexity" evidence="1">
    <location>
        <begin position="152"/>
        <end position="169"/>
    </location>
</feature>
<feature type="region of interest" description="Disordered" evidence="1">
    <location>
        <begin position="104"/>
        <end position="169"/>
    </location>
</feature>
<gene>
    <name evidence="2" type="ORF">VaNZ11_013794</name>
</gene>
<name>A0ABQ5SHW3_9CHLO</name>
<dbReference type="EMBL" id="BSDZ01000080">
    <property type="protein sequence ID" value="GLI69221.1"/>
    <property type="molecule type" value="Genomic_DNA"/>
</dbReference>
<sequence length="169" mass="17503">MKMSALTSLVIHKELIELKQTSGTSIEDYYDAADELQEKAKAINCVVITDDLKCLYQGSSAAVQHDSGCLLRWKKSDDVDTFKESFQAAELRFNQTQEAPNVAALATGSSGGGGGGRGQFGGGRRQDNRDVRDNGNGGGDDGAGGDGGGASGTLTTAATNATNVGTHQT</sequence>
<evidence type="ECO:0000313" key="3">
    <source>
        <dbReference type="Proteomes" id="UP001165090"/>
    </source>
</evidence>
<organism evidence="2 3">
    <name type="scientific">Volvox africanus</name>
    <dbReference type="NCBI Taxonomy" id="51714"/>
    <lineage>
        <taxon>Eukaryota</taxon>
        <taxon>Viridiplantae</taxon>
        <taxon>Chlorophyta</taxon>
        <taxon>core chlorophytes</taxon>
        <taxon>Chlorophyceae</taxon>
        <taxon>CS clade</taxon>
        <taxon>Chlamydomonadales</taxon>
        <taxon>Volvocaceae</taxon>
        <taxon>Volvox</taxon>
    </lineage>
</organism>
<dbReference type="Proteomes" id="UP001165090">
    <property type="component" value="Unassembled WGS sequence"/>
</dbReference>